<sequence length="398" mass="44269">MSNKPTNGRTGSFKSAARESLEAHLRSSGRARFSTSDLINFTPISVEEKPGVTNSETLLNKSPQYAYAGGESQQSEAKPSLDEPKPRRAAFSPNRPLEIPGAVSKVRPLLQYRDGFLALSGMVAPLTEDEVEELDRLDSIERAMDERFRRLKQGIFKWKAEKEGRNEDLFDPSSPSDQPTIPFNTPVSGSSGPESSGRDTLGKMVNFIFNAGGSMENLVENYSTRKPGDLQENTAVDNDSDSDEGDEILNYQRQALQPFAHQYLHTTADFAYKEGKKAGAYKEGYKAGLMRLRREKEYQLGYDAALRAYGGSPHPRADSTVVHKKVTRSPILRPDGTLILHDELAEEVRKMMDNLGVARADCEEGTEGGKKKGKESRRNSLEVSEFLKDLVYELSYTQ</sequence>
<comment type="caution">
    <text evidence="1">The sequence shown here is derived from an EMBL/GenBank/DDBJ whole genome shotgun (WGS) entry which is preliminary data.</text>
</comment>
<keyword evidence="2" id="KW-1185">Reference proteome</keyword>
<name>A0ACC2IX43_9PEZI</name>
<dbReference type="EMBL" id="JAPESX010000780">
    <property type="protein sequence ID" value="KAJ8119729.1"/>
    <property type="molecule type" value="Genomic_DNA"/>
</dbReference>
<protein>
    <submittedName>
        <fullName evidence="1">Uncharacterized protein</fullName>
    </submittedName>
</protein>
<reference evidence="1" key="1">
    <citation type="submission" date="2022-11" db="EMBL/GenBank/DDBJ databases">
        <title>Genome Sequence of Nemania bipapillata.</title>
        <authorList>
            <person name="Buettner E."/>
        </authorList>
    </citation>
    <scope>NUCLEOTIDE SEQUENCE</scope>
    <source>
        <strain evidence="1">CP14</strain>
    </source>
</reference>
<organism evidence="1 2">
    <name type="scientific">Nemania bipapillata</name>
    <dbReference type="NCBI Taxonomy" id="110536"/>
    <lineage>
        <taxon>Eukaryota</taxon>
        <taxon>Fungi</taxon>
        <taxon>Dikarya</taxon>
        <taxon>Ascomycota</taxon>
        <taxon>Pezizomycotina</taxon>
        <taxon>Sordariomycetes</taxon>
        <taxon>Xylariomycetidae</taxon>
        <taxon>Xylariales</taxon>
        <taxon>Xylariaceae</taxon>
        <taxon>Nemania</taxon>
    </lineage>
</organism>
<dbReference type="Proteomes" id="UP001153334">
    <property type="component" value="Unassembled WGS sequence"/>
</dbReference>
<evidence type="ECO:0000313" key="1">
    <source>
        <dbReference type="EMBL" id="KAJ8119729.1"/>
    </source>
</evidence>
<gene>
    <name evidence="1" type="ORF">ONZ43_g3388</name>
</gene>
<proteinExistence type="predicted"/>
<accession>A0ACC2IX43</accession>
<evidence type="ECO:0000313" key="2">
    <source>
        <dbReference type="Proteomes" id="UP001153334"/>
    </source>
</evidence>